<dbReference type="OrthoDB" id="1522859at2"/>
<keyword evidence="2" id="KW-1133">Transmembrane helix</keyword>
<dbReference type="PANTHER" id="PTHR34978">
    <property type="entry name" value="POSSIBLE SENSOR-TRANSDUCER PROTEIN BLAR"/>
    <property type="match status" value="1"/>
</dbReference>
<feature type="coiled-coil region" evidence="1">
    <location>
        <begin position="582"/>
        <end position="626"/>
    </location>
</feature>
<dbReference type="AlphaFoldDB" id="A0A4R8I973"/>
<sequence length="702" mass="81755">MEAFMFYLGKMILCSGVMFAYYLLFLKDKTFHHYNRFYLLLTVIISLVLPLIKVSYFTIETNQNFYLLLSQLNQNQLQNSTNDLTIYQVFYAIIGVVSIALLIRLILGITRIQSIKNQFPNETIEGIKFYQTNLNNAPFSYFRNLFWKQSIQLDSPVGQQILKHEMVHIQQKHSWDKLLMQTVKSVFWFNPVFYFINNEINLIHEYLADNKAVKKSDTRAFAQMLLESHFSGSVIPVTSPFLSSNLKKRLKMLTKNQTKYSYARKLFALPILFFMVFAYMVNAKNKEITETNKAIEIAVNELKNDTIKPQTSELEDLSTDHQRQTRVYSDALQEDHLKMSAISKKMADKGKELSALKKAKKDESPEYKALETEMETLASQMENIVNSDNYKKNMKGLEENAEALAKIYESPEWQKKYQDIEKRSKEIEAKFKSAEFKNKIANAEKLAKETERKVNSPEFKKRIADAEKLAFETEKKINSAEFKKRIADSEKSAKAFEMKFNSPEFQKFLEQAQKIAKDAGEKFGKIYTDEEFKKMIEDQYGKNAFSDGTVAHGFDASKFPEFKDLPKFEYNFNDTFTTTEVTKLSSKELKKLDKKRKEIEKKRKELQEEQRKLQLKQQELNKEMRQNSPWVISVNATKTPLSQKTSALYGVSTFHSNEPKTEIFLDGKKISPEEMKELSASNISRIDIDNFNKQKTVKIVTK</sequence>
<gene>
    <name evidence="4" type="ORF">B0I22_3267</name>
</gene>
<feature type="transmembrane region" description="Helical" evidence="2">
    <location>
        <begin position="262"/>
        <end position="281"/>
    </location>
</feature>
<feature type="transmembrane region" description="Helical" evidence="2">
    <location>
        <begin position="86"/>
        <end position="107"/>
    </location>
</feature>
<keyword evidence="2" id="KW-0472">Membrane</keyword>
<dbReference type="EMBL" id="SOEO01000003">
    <property type="protein sequence ID" value="TDX83192.1"/>
    <property type="molecule type" value="Genomic_DNA"/>
</dbReference>
<feature type="transmembrane region" description="Helical" evidence="2">
    <location>
        <begin position="6"/>
        <end position="25"/>
    </location>
</feature>
<reference evidence="4 5" key="1">
    <citation type="submission" date="2019-03" db="EMBL/GenBank/DDBJ databases">
        <title>Genomic Encyclopedia of Type Strains, Phase III (KMG-III): the genomes of soil and plant-associated and newly described type strains.</title>
        <authorList>
            <person name="Whitman W."/>
        </authorList>
    </citation>
    <scope>NUCLEOTIDE SEQUENCE [LARGE SCALE GENOMIC DNA]</scope>
    <source>
        <strain evidence="4 5">CGMCC 1.12802</strain>
    </source>
</reference>
<dbReference type="InterPro" id="IPR008756">
    <property type="entry name" value="Peptidase_M56"/>
</dbReference>
<comment type="caution">
    <text evidence="4">The sequence shown here is derived from an EMBL/GenBank/DDBJ whole genome shotgun (WGS) entry which is preliminary data.</text>
</comment>
<protein>
    <submittedName>
        <fullName evidence="4">Beta-lactamase regulating signal transducer with metallopeptidase domain</fullName>
    </submittedName>
</protein>
<evidence type="ECO:0000256" key="2">
    <source>
        <dbReference type="SAM" id="Phobius"/>
    </source>
</evidence>
<accession>A0A4R8I973</accession>
<feature type="coiled-coil region" evidence="1">
    <location>
        <begin position="367"/>
        <end position="453"/>
    </location>
</feature>
<keyword evidence="1" id="KW-0175">Coiled coil</keyword>
<evidence type="ECO:0000256" key="1">
    <source>
        <dbReference type="SAM" id="Coils"/>
    </source>
</evidence>
<dbReference type="Proteomes" id="UP000295313">
    <property type="component" value="Unassembled WGS sequence"/>
</dbReference>
<dbReference type="Pfam" id="PF05569">
    <property type="entry name" value="Peptidase_M56"/>
    <property type="match status" value="1"/>
</dbReference>
<feature type="domain" description="Peptidase M56" evidence="3">
    <location>
        <begin position="160"/>
        <end position="253"/>
    </location>
</feature>
<dbReference type="InterPro" id="IPR052173">
    <property type="entry name" value="Beta-lactam_resp_regulator"/>
</dbReference>
<evidence type="ECO:0000313" key="5">
    <source>
        <dbReference type="Proteomes" id="UP000295313"/>
    </source>
</evidence>
<proteinExistence type="predicted"/>
<organism evidence="4 5">
    <name type="scientific">Epilithonimonas xixisoli</name>
    <dbReference type="NCBI Taxonomy" id="1476462"/>
    <lineage>
        <taxon>Bacteria</taxon>
        <taxon>Pseudomonadati</taxon>
        <taxon>Bacteroidota</taxon>
        <taxon>Flavobacteriia</taxon>
        <taxon>Flavobacteriales</taxon>
        <taxon>Weeksellaceae</taxon>
        <taxon>Chryseobacterium group</taxon>
        <taxon>Epilithonimonas</taxon>
    </lineage>
</organism>
<keyword evidence="2" id="KW-0812">Transmembrane</keyword>
<keyword evidence="5" id="KW-1185">Reference proteome</keyword>
<evidence type="ECO:0000259" key="3">
    <source>
        <dbReference type="Pfam" id="PF05569"/>
    </source>
</evidence>
<name>A0A4R8I973_9FLAO</name>
<evidence type="ECO:0000313" key="4">
    <source>
        <dbReference type="EMBL" id="TDX83192.1"/>
    </source>
</evidence>
<feature type="transmembrane region" description="Helical" evidence="2">
    <location>
        <begin position="37"/>
        <end position="59"/>
    </location>
</feature>
<dbReference type="PANTHER" id="PTHR34978:SF3">
    <property type="entry name" value="SLR0241 PROTEIN"/>
    <property type="match status" value="1"/>
</dbReference>
<dbReference type="CDD" id="cd07341">
    <property type="entry name" value="M56_BlaR1_MecR1_like"/>
    <property type="match status" value="1"/>
</dbReference>